<evidence type="ECO:0000256" key="1">
    <source>
        <dbReference type="ARBA" id="ARBA00001974"/>
    </source>
</evidence>
<dbReference type="EnsemblMetazoa" id="PPA12707.1">
    <property type="protein sequence ID" value="PPA12707.1"/>
    <property type="gene ID" value="WBGene00102261"/>
</dbReference>
<keyword evidence="8" id="KW-0276">Fatty acid metabolism</keyword>
<evidence type="ECO:0000256" key="11">
    <source>
        <dbReference type="ARBA" id="ARBA00023098"/>
    </source>
</evidence>
<evidence type="ECO:0000259" key="14">
    <source>
        <dbReference type="Pfam" id="PF01756"/>
    </source>
</evidence>
<dbReference type="OrthoDB" id="538336at2759"/>
<dbReference type="GO" id="GO:0005777">
    <property type="term" value="C:peroxisome"/>
    <property type="evidence" value="ECO:0000318"/>
    <property type="project" value="GO_Central"/>
</dbReference>
<dbReference type="GO" id="GO:1904070">
    <property type="term" value="P:ascaroside biosynthetic process"/>
    <property type="evidence" value="ECO:0000318"/>
    <property type="project" value="GO_Central"/>
</dbReference>
<dbReference type="GO" id="GO:0003997">
    <property type="term" value="F:acyl-CoA oxidase activity"/>
    <property type="evidence" value="ECO:0000318"/>
    <property type="project" value="GO_Central"/>
</dbReference>
<dbReference type="FunFam" id="2.40.110.10:FF:000003">
    <property type="entry name" value="Acyl-coenzyme A oxidase"/>
    <property type="match status" value="1"/>
</dbReference>
<evidence type="ECO:0000256" key="4">
    <source>
        <dbReference type="ARBA" id="ARBA00006288"/>
    </source>
</evidence>
<evidence type="ECO:0000313" key="17">
    <source>
        <dbReference type="EnsemblMetazoa" id="PPA12707.1"/>
    </source>
</evidence>
<evidence type="ECO:0000256" key="8">
    <source>
        <dbReference type="ARBA" id="ARBA00022832"/>
    </source>
</evidence>
<dbReference type="FunFam" id="1.20.140.10:FF:000005">
    <property type="entry name" value="Acyl-coenzyme A oxidase"/>
    <property type="match status" value="1"/>
</dbReference>
<dbReference type="GO" id="GO:0050660">
    <property type="term" value="F:flavin adenine dinucleotide binding"/>
    <property type="evidence" value="ECO:0000318"/>
    <property type="project" value="GO_Central"/>
</dbReference>
<evidence type="ECO:0000256" key="7">
    <source>
        <dbReference type="ARBA" id="ARBA00022827"/>
    </source>
</evidence>
<keyword evidence="6" id="KW-0547">Nucleotide-binding</keyword>
<dbReference type="Pfam" id="PF01756">
    <property type="entry name" value="ACOX"/>
    <property type="match status" value="1"/>
</dbReference>
<comment type="subcellular location">
    <subcellularLocation>
        <location evidence="2">Peroxisome</location>
    </subcellularLocation>
</comment>
<feature type="domain" description="Acyl-CoA oxidase C-terminal" evidence="14">
    <location>
        <begin position="487"/>
        <end position="662"/>
    </location>
</feature>
<dbReference type="Gene3D" id="2.40.110.10">
    <property type="entry name" value="Butyryl-CoA Dehydrogenase, subunit A, domain 2"/>
    <property type="match status" value="1"/>
</dbReference>
<keyword evidence="5 13" id="KW-0285">Flavoprotein</keyword>
<evidence type="ECO:0000256" key="9">
    <source>
        <dbReference type="ARBA" id="ARBA00022840"/>
    </source>
</evidence>
<protein>
    <recommendedName>
        <fullName evidence="13">Acyl-coenzyme A oxidase</fullName>
    </recommendedName>
</protein>
<evidence type="ECO:0000313" key="18">
    <source>
        <dbReference type="Proteomes" id="UP000005239"/>
    </source>
</evidence>
<dbReference type="Pfam" id="PF14749">
    <property type="entry name" value="Acyl-CoA_ox_N"/>
    <property type="match status" value="1"/>
</dbReference>
<evidence type="ECO:0000256" key="6">
    <source>
        <dbReference type="ARBA" id="ARBA00022741"/>
    </source>
</evidence>
<dbReference type="GO" id="GO:0005524">
    <property type="term" value="F:ATP binding"/>
    <property type="evidence" value="ECO:0007669"/>
    <property type="project" value="UniProtKB-KW"/>
</dbReference>
<dbReference type="Proteomes" id="UP000005239">
    <property type="component" value="Unassembled WGS sequence"/>
</dbReference>
<evidence type="ECO:0000256" key="5">
    <source>
        <dbReference type="ARBA" id="ARBA00022630"/>
    </source>
</evidence>
<evidence type="ECO:0000256" key="13">
    <source>
        <dbReference type="PIRNR" id="PIRNR000168"/>
    </source>
</evidence>
<keyword evidence="10" id="KW-0560">Oxidoreductase</keyword>
<reference evidence="17" key="2">
    <citation type="submission" date="2022-06" db="UniProtKB">
        <authorList>
            <consortium name="EnsemblMetazoa"/>
        </authorList>
    </citation>
    <scope>IDENTIFICATION</scope>
    <source>
        <strain evidence="17">PS312</strain>
    </source>
</reference>
<dbReference type="InterPro" id="IPR012258">
    <property type="entry name" value="Acyl-CoA_oxidase"/>
</dbReference>
<dbReference type="GO" id="GO:0071949">
    <property type="term" value="F:FAD binding"/>
    <property type="evidence" value="ECO:0007669"/>
    <property type="project" value="InterPro"/>
</dbReference>
<dbReference type="SUPFAM" id="SSF56645">
    <property type="entry name" value="Acyl-CoA dehydrogenase NM domain-like"/>
    <property type="match status" value="1"/>
</dbReference>
<evidence type="ECO:0000256" key="10">
    <source>
        <dbReference type="ARBA" id="ARBA00023002"/>
    </source>
</evidence>
<accession>A0A2A6C374</accession>
<dbReference type="FunFam" id="1.20.140.10:FF:000013">
    <property type="entry name" value="Acyl-coenzyme A oxidase"/>
    <property type="match status" value="1"/>
</dbReference>
<dbReference type="PANTHER" id="PTHR10909">
    <property type="entry name" value="ELECTRON TRANSPORT OXIDOREDUCTASE"/>
    <property type="match status" value="1"/>
</dbReference>
<dbReference type="PANTHER" id="PTHR10909:SF250">
    <property type="entry name" value="PEROXISOMAL ACYL-COENZYME A OXIDASE 1"/>
    <property type="match status" value="1"/>
</dbReference>
<keyword evidence="7 13" id="KW-0274">FAD</keyword>
<dbReference type="GO" id="GO:0005504">
    <property type="term" value="F:fatty acid binding"/>
    <property type="evidence" value="ECO:0000318"/>
    <property type="project" value="GO_Central"/>
</dbReference>
<comment type="cofactor">
    <cofactor evidence="1">
        <name>FAD</name>
        <dbReference type="ChEBI" id="CHEBI:57692"/>
    </cofactor>
</comment>
<gene>
    <name evidence="17" type="primary">WBGene00102261</name>
</gene>
<dbReference type="FunFam" id="1.10.540.10:FF:000006">
    <property type="entry name" value="Acyl-coenzyme A oxidase"/>
    <property type="match status" value="1"/>
</dbReference>
<name>A0A2A6C374_PRIPA</name>
<organism evidence="17 18">
    <name type="scientific">Pristionchus pacificus</name>
    <name type="common">Parasitic nematode worm</name>
    <dbReference type="NCBI Taxonomy" id="54126"/>
    <lineage>
        <taxon>Eukaryota</taxon>
        <taxon>Metazoa</taxon>
        <taxon>Ecdysozoa</taxon>
        <taxon>Nematoda</taxon>
        <taxon>Chromadorea</taxon>
        <taxon>Rhabditida</taxon>
        <taxon>Rhabditina</taxon>
        <taxon>Diplogasteromorpha</taxon>
        <taxon>Diplogasteroidea</taxon>
        <taxon>Neodiplogasteridae</taxon>
        <taxon>Pristionchus</taxon>
    </lineage>
</organism>
<keyword evidence="11" id="KW-0443">Lipid metabolism</keyword>
<dbReference type="InterPro" id="IPR046373">
    <property type="entry name" value="Acyl-CoA_Oxase/DH_mid-dom_sf"/>
</dbReference>
<proteinExistence type="inferred from homology"/>
<dbReference type="InterPro" id="IPR036250">
    <property type="entry name" value="AcylCo_DH-like_C"/>
</dbReference>
<dbReference type="InterPro" id="IPR029320">
    <property type="entry name" value="Acyl-CoA_ox_N"/>
</dbReference>
<comment type="pathway">
    <text evidence="3">Lipid metabolism; peroxisomal fatty acid beta-oxidation.</text>
</comment>
<evidence type="ECO:0000259" key="15">
    <source>
        <dbReference type="Pfam" id="PF14749"/>
    </source>
</evidence>
<dbReference type="InterPro" id="IPR009100">
    <property type="entry name" value="AcylCoA_DH/oxidase_NM_dom_sf"/>
</dbReference>
<accession>A0A8R1UAS7</accession>
<keyword evidence="18" id="KW-1185">Reference proteome</keyword>
<dbReference type="InterPro" id="IPR002655">
    <property type="entry name" value="Acyl-CoA_oxidase_C"/>
</dbReference>
<evidence type="ECO:0000256" key="12">
    <source>
        <dbReference type="ARBA" id="ARBA00023140"/>
    </source>
</evidence>
<evidence type="ECO:0000256" key="2">
    <source>
        <dbReference type="ARBA" id="ARBA00004275"/>
    </source>
</evidence>
<keyword evidence="9" id="KW-0067">ATP-binding</keyword>
<reference evidence="18" key="1">
    <citation type="journal article" date="2008" name="Nat. Genet.">
        <title>The Pristionchus pacificus genome provides a unique perspective on nematode lifestyle and parasitism.</title>
        <authorList>
            <person name="Dieterich C."/>
            <person name="Clifton S.W."/>
            <person name="Schuster L.N."/>
            <person name="Chinwalla A."/>
            <person name="Delehaunty K."/>
            <person name="Dinkelacker I."/>
            <person name="Fulton L."/>
            <person name="Fulton R."/>
            <person name="Godfrey J."/>
            <person name="Minx P."/>
            <person name="Mitreva M."/>
            <person name="Roeseler W."/>
            <person name="Tian H."/>
            <person name="Witte H."/>
            <person name="Yang S.P."/>
            <person name="Wilson R.K."/>
            <person name="Sommer R.J."/>
        </authorList>
    </citation>
    <scope>NUCLEOTIDE SEQUENCE [LARGE SCALE GENOMIC DNA]</scope>
    <source>
        <strain evidence="18">PS312</strain>
    </source>
</reference>
<dbReference type="AlphaFoldDB" id="A0A2A6C374"/>
<comment type="similarity">
    <text evidence="4 13">Belongs to the acyl-CoA oxidase family.</text>
</comment>
<dbReference type="PIRSF" id="PIRSF000168">
    <property type="entry name" value="Acyl-CoA_oxidase"/>
    <property type="match status" value="1"/>
</dbReference>
<dbReference type="InterPro" id="IPR037069">
    <property type="entry name" value="AcylCoA_DH/ox_N_sf"/>
</dbReference>
<dbReference type="Gene3D" id="1.10.540.10">
    <property type="entry name" value="Acyl-CoA dehydrogenase/oxidase, N-terminal domain"/>
    <property type="match status" value="1"/>
</dbReference>
<dbReference type="Pfam" id="PF22924">
    <property type="entry name" value="ACOX_C_alpha1"/>
    <property type="match status" value="1"/>
</dbReference>
<evidence type="ECO:0000259" key="16">
    <source>
        <dbReference type="Pfam" id="PF22924"/>
    </source>
</evidence>
<evidence type="ECO:0000256" key="3">
    <source>
        <dbReference type="ARBA" id="ARBA00004846"/>
    </source>
</evidence>
<dbReference type="SUPFAM" id="SSF47203">
    <property type="entry name" value="Acyl-CoA dehydrogenase C-terminal domain-like"/>
    <property type="match status" value="2"/>
</dbReference>
<dbReference type="Gene3D" id="1.20.140.10">
    <property type="entry name" value="Butyryl-CoA Dehydrogenase, subunit A, domain 3"/>
    <property type="match status" value="2"/>
</dbReference>
<sequence length="670" mass="75891">MANHQIRSGDNPDLTKERKSGNFNTEDLAAFLYGSRERVLRRREISKIVDSNPDLVNAVPLEFLSREKRMGVQMKKTSKLMSKIFDIADVSDQDEMTHLISEVFGTDGFPLAIHSIAFVPVIQGQGHQELVEELLPRAMKLEIIGTYAQTEMGHGTNLRELETTATYDKNTEEFILHTPTRSSMKWWPGNMGKTANYTTVTAQLMIDGKNYGPHNFVLQLRDEKDHRPLPGITVGDIGSKMGLPSIDNGFLALDRVRIPRTRMLMKYSKVAPDGTYTPPIHSKLSYGSMVYIRAHMIYLLALNLSSAVTIATRYSAIRRQGRIEQDLPEVQVLDYQTQQYRIFPQIARAYAHLFVGKEVLELYNKTMEGLDKGETDLLPDLHAVTCGLKSVVSFSSALASEQCRMSCGGHGYSEASGLPKLYTTIVAGCTYEGENMVMLQQAARYLMKCHKHAVRGEPLSYSVEFLGKRGESRSRIGMNEGNFEKEIENLFLAFEHVARRVIADASQLLEKRIHFGESKEQAWNGVTVEMNRAARIYTRLFIGRSFHRKVMSSPSTVRPVLTDLLSLYLHYECVDMASHLLHDGYCSGEQINYLKKRLYEDLAKIRPNAVSLVDSFDHSDRQLNSVLGRRDGNVYEALFQWAKSSELNYTDVLPAFGHLQKMMEENRAKM</sequence>
<feature type="domain" description="Acyl-coenzyme A oxidase N-terminal" evidence="15">
    <location>
        <begin position="24"/>
        <end position="144"/>
    </location>
</feature>
<dbReference type="GO" id="GO:0033540">
    <property type="term" value="P:fatty acid beta-oxidation using acyl-CoA oxidase"/>
    <property type="evidence" value="ECO:0000318"/>
    <property type="project" value="GO_Central"/>
</dbReference>
<dbReference type="InterPro" id="IPR055060">
    <property type="entry name" value="ACOX_C_alpha1"/>
</dbReference>
<keyword evidence="12" id="KW-0576">Peroxisome</keyword>
<feature type="domain" description="Acyl-CoA oxidase C-alpha1" evidence="16">
    <location>
        <begin position="286"/>
        <end position="447"/>
    </location>
</feature>